<evidence type="ECO:0000313" key="2">
    <source>
        <dbReference type="Proteomes" id="UP000189935"/>
    </source>
</evidence>
<name>A0A1M7BQA6_9BRAD</name>
<proteinExistence type="predicted"/>
<protein>
    <recommendedName>
        <fullName evidence="3">Lipoprotein</fullName>
    </recommendedName>
</protein>
<dbReference type="AlphaFoldDB" id="A0A1M7BQA6"/>
<reference evidence="1 2" key="1">
    <citation type="submission" date="2016-11" db="EMBL/GenBank/DDBJ databases">
        <authorList>
            <person name="Jaros S."/>
            <person name="Januszkiewicz K."/>
            <person name="Wedrychowicz H."/>
        </authorList>
    </citation>
    <scope>NUCLEOTIDE SEQUENCE [LARGE SCALE GENOMIC DNA]</scope>
    <source>
        <strain evidence="1 2">GAS499</strain>
    </source>
</reference>
<dbReference type="OrthoDB" id="8244487at2"/>
<dbReference type="EMBL" id="LT670844">
    <property type="protein sequence ID" value="SHL57093.1"/>
    <property type="molecule type" value="Genomic_DNA"/>
</dbReference>
<dbReference type="Proteomes" id="UP000189935">
    <property type="component" value="Chromosome I"/>
</dbReference>
<sequence length="71" mass="7653">MRRFVVLLPIALLTASCNPDSEVTGSTNKCATSLYPSYDPKLRDQCVAVCIKCDHGNTVTCSTSCFLKGAH</sequence>
<gene>
    <name evidence="1" type="ORF">SAMN05444159_6243</name>
</gene>
<evidence type="ECO:0008006" key="3">
    <source>
        <dbReference type="Google" id="ProtNLM"/>
    </source>
</evidence>
<dbReference type="PROSITE" id="PS51257">
    <property type="entry name" value="PROKAR_LIPOPROTEIN"/>
    <property type="match status" value="1"/>
</dbReference>
<accession>A0A1M7BQA6</accession>
<organism evidence="1 2">
    <name type="scientific">Bradyrhizobium lablabi</name>
    <dbReference type="NCBI Taxonomy" id="722472"/>
    <lineage>
        <taxon>Bacteria</taxon>
        <taxon>Pseudomonadati</taxon>
        <taxon>Pseudomonadota</taxon>
        <taxon>Alphaproteobacteria</taxon>
        <taxon>Hyphomicrobiales</taxon>
        <taxon>Nitrobacteraceae</taxon>
        <taxon>Bradyrhizobium</taxon>
    </lineage>
</organism>
<evidence type="ECO:0000313" key="1">
    <source>
        <dbReference type="EMBL" id="SHL57093.1"/>
    </source>
</evidence>
<dbReference type="RefSeq" id="WP_079543465.1">
    <property type="nucleotide sequence ID" value="NZ_LT670844.1"/>
</dbReference>